<evidence type="ECO:0000313" key="4">
    <source>
        <dbReference type="Proteomes" id="UP001360560"/>
    </source>
</evidence>
<keyword evidence="1" id="KW-0479">Metal-binding</keyword>
<proteinExistence type="inferred from homology"/>
<dbReference type="InterPro" id="IPR044861">
    <property type="entry name" value="IPNS-like_FE2OG_OXY"/>
</dbReference>
<dbReference type="Proteomes" id="UP001360560">
    <property type="component" value="Unassembled WGS sequence"/>
</dbReference>
<reference evidence="3 4" key="1">
    <citation type="journal article" date="2023" name="Elife">
        <title>Identification of key yeast species and microbe-microbe interactions impacting larval growth of Drosophila in the wild.</title>
        <authorList>
            <person name="Mure A."/>
            <person name="Sugiura Y."/>
            <person name="Maeda R."/>
            <person name="Honda K."/>
            <person name="Sakurai N."/>
            <person name="Takahashi Y."/>
            <person name="Watada M."/>
            <person name="Katoh T."/>
            <person name="Gotoh A."/>
            <person name="Gotoh Y."/>
            <person name="Taniguchi I."/>
            <person name="Nakamura K."/>
            <person name="Hayashi T."/>
            <person name="Katayama T."/>
            <person name="Uemura T."/>
            <person name="Hattori Y."/>
        </authorList>
    </citation>
    <scope>NUCLEOTIDE SEQUENCE [LARGE SCALE GENOMIC DNA]</scope>
    <source>
        <strain evidence="3 4">SC-9</strain>
    </source>
</reference>
<feature type="domain" description="Fe2OG dioxygenase" evidence="2">
    <location>
        <begin position="170"/>
        <end position="300"/>
    </location>
</feature>
<dbReference type="InterPro" id="IPR026992">
    <property type="entry name" value="DIOX_N"/>
</dbReference>
<dbReference type="InterPro" id="IPR050231">
    <property type="entry name" value="Iron_ascorbate_oxido_reductase"/>
</dbReference>
<dbReference type="RefSeq" id="XP_064851319.1">
    <property type="nucleotide sequence ID" value="XM_064995247.1"/>
</dbReference>
<dbReference type="GO" id="GO:0046872">
    <property type="term" value="F:metal ion binding"/>
    <property type="evidence" value="ECO:0007669"/>
    <property type="project" value="UniProtKB-KW"/>
</dbReference>
<dbReference type="GO" id="GO:0044283">
    <property type="term" value="P:small molecule biosynthetic process"/>
    <property type="evidence" value="ECO:0007669"/>
    <property type="project" value="UniProtKB-ARBA"/>
</dbReference>
<dbReference type="Gene3D" id="2.60.120.330">
    <property type="entry name" value="B-lactam Antibiotic, Isopenicillin N Synthase, Chain"/>
    <property type="match status" value="1"/>
</dbReference>
<evidence type="ECO:0000313" key="3">
    <source>
        <dbReference type="EMBL" id="GMM34319.1"/>
    </source>
</evidence>
<dbReference type="PANTHER" id="PTHR47990">
    <property type="entry name" value="2-OXOGLUTARATE (2OG) AND FE(II)-DEPENDENT OXYGENASE SUPERFAMILY PROTEIN-RELATED"/>
    <property type="match status" value="1"/>
</dbReference>
<dbReference type="PROSITE" id="PS51471">
    <property type="entry name" value="FE2OG_OXY"/>
    <property type="match status" value="1"/>
</dbReference>
<evidence type="ECO:0000256" key="1">
    <source>
        <dbReference type="RuleBase" id="RU003682"/>
    </source>
</evidence>
<organism evidence="3 4">
    <name type="scientific">Saccharomycopsis crataegensis</name>
    <dbReference type="NCBI Taxonomy" id="43959"/>
    <lineage>
        <taxon>Eukaryota</taxon>
        <taxon>Fungi</taxon>
        <taxon>Dikarya</taxon>
        <taxon>Ascomycota</taxon>
        <taxon>Saccharomycotina</taxon>
        <taxon>Saccharomycetes</taxon>
        <taxon>Saccharomycopsidaceae</taxon>
        <taxon>Saccharomycopsis</taxon>
    </lineage>
</organism>
<keyword evidence="1" id="KW-0408">Iron</keyword>
<protein>
    <recommendedName>
        <fullName evidence="2">Fe2OG dioxygenase domain-containing protein</fullName>
    </recommendedName>
</protein>
<dbReference type="Pfam" id="PF03171">
    <property type="entry name" value="2OG-FeII_Oxy"/>
    <property type="match status" value="1"/>
</dbReference>
<dbReference type="GeneID" id="90072298"/>
<dbReference type="AlphaFoldDB" id="A0AAV5QIT2"/>
<accession>A0AAV5QIT2</accession>
<dbReference type="Pfam" id="PF14226">
    <property type="entry name" value="DIOX_N"/>
    <property type="match status" value="1"/>
</dbReference>
<dbReference type="EMBL" id="BTFZ01000002">
    <property type="protein sequence ID" value="GMM34319.1"/>
    <property type="molecule type" value="Genomic_DNA"/>
</dbReference>
<sequence>MSVDSKKIRKVPKIDLSNFDSRRDEIKEQLWNAATTHGFFCLVNQQFPSKSDILEIFQLSESFFKLSPEQKNKTPHIKLKNTGYEFKAQIRPSSTTKLPENKESLQMQLHRYDENWPNEEALGYEDWKKKVSSFILKVQELSMMILDIFSEKLGFEKEFLRRCHDIHADTAQSTLRFLHYFEKSLDVEGETAINSIISDDESKTTNWRCAPHTDFDVMTLLFCKEGDKGFEYCPGRESFNDFGYGDEWSSISPQTGEIVINIGDMLMSWSDDKLKSNFHRVRYVDDSMADRFSIAWFNQANTDVSIQGPDKRYEPVTGKEFIERAMKRNFDRLNGIVN</sequence>
<keyword evidence="4" id="KW-1185">Reference proteome</keyword>
<keyword evidence="1" id="KW-0560">Oxidoreductase</keyword>
<comment type="caution">
    <text evidence="3">The sequence shown here is derived from an EMBL/GenBank/DDBJ whole genome shotgun (WGS) entry which is preliminary data.</text>
</comment>
<evidence type="ECO:0000259" key="2">
    <source>
        <dbReference type="PROSITE" id="PS51471"/>
    </source>
</evidence>
<dbReference type="InterPro" id="IPR027443">
    <property type="entry name" value="IPNS-like_sf"/>
</dbReference>
<comment type="similarity">
    <text evidence="1">Belongs to the iron/ascorbate-dependent oxidoreductase family.</text>
</comment>
<dbReference type="SUPFAM" id="SSF51197">
    <property type="entry name" value="Clavaminate synthase-like"/>
    <property type="match status" value="1"/>
</dbReference>
<dbReference type="GO" id="GO:0016491">
    <property type="term" value="F:oxidoreductase activity"/>
    <property type="evidence" value="ECO:0007669"/>
    <property type="project" value="UniProtKB-KW"/>
</dbReference>
<gene>
    <name evidence="3" type="ORF">DASC09_016440</name>
</gene>
<name>A0AAV5QIT2_9ASCO</name>
<dbReference type="InterPro" id="IPR005123">
    <property type="entry name" value="Oxoglu/Fe-dep_dioxygenase_dom"/>
</dbReference>